<proteinExistence type="predicted"/>
<dbReference type="RefSeq" id="WP_191283612.1">
    <property type="nucleotide sequence ID" value="NZ_BNAI01000004.1"/>
</dbReference>
<evidence type="ECO:0000256" key="1">
    <source>
        <dbReference type="SAM" id="Phobius"/>
    </source>
</evidence>
<keyword evidence="1" id="KW-0472">Membrane</keyword>
<dbReference type="AlphaFoldDB" id="A0A8J3M1G0"/>
<reference evidence="2" key="1">
    <citation type="journal article" date="2014" name="Int. J. Syst. Evol. Microbiol.">
        <title>Complete genome sequence of Corynebacterium casei LMG S-19264T (=DSM 44701T), isolated from a smear-ripened cheese.</title>
        <authorList>
            <consortium name="US DOE Joint Genome Institute (JGI-PGF)"/>
            <person name="Walter F."/>
            <person name="Albersmeier A."/>
            <person name="Kalinowski J."/>
            <person name="Ruckert C."/>
        </authorList>
    </citation>
    <scope>NUCLEOTIDE SEQUENCE</scope>
    <source>
        <strain evidence="2">CGMCC 1.16548</strain>
    </source>
</reference>
<dbReference type="SUPFAM" id="SSF55961">
    <property type="entry name" value="Bet v1-like"/>
    <property type="match status" value="1"/>
</dbReference>
<keyword evidence="3" id="KW-1185">Reference proteome</keyword>
<keyword evidence="1" id="KW-0812">Transmembrane</keyword>
<dbReference type="EMBL" id="BNAI01000004">
    <property type="protein sequence ID" value="GHF21062.1"/>
    <property type="molecule type" value="Genomic_DNA"/>
</dbReference>
<accession>A0A8J3M1G0</accession>
<reference evidence="2" key="2">
    <citation type="submission" date="2020-09" db="EMBL/GenBank/DDBJ databases">
        <authorList>
            <person name="Sun Q."/>
            <person name="Zhou Y."/>
        </authorList>
    </citation>
    <scope>NUCLEOTIDE SEQUENCE</scope>
    <source>
        <strain evidence="2">CGMCC 1.16548</strain>
    </source>
</reference>
<protein>
    <recommendedName>
        <fullName evidence="4">SRPBCC family protein</fullName>
    </recommendedName>
</protein>
<sequence length="161" mass="18089">MRVVLKFELDAYPDEVWAILHDPIALGEVVAPLIELEPVGHRRFPPTWKTTRAPGDHLVRLRVFGLVPIGDQRIRLSTSRRGDARILEDSGGPVSGVLGLTKHWRHRMAVSPLPGGRTLYRDRLDISAGVLTPLAWIAAWVLWQYRAIGIRRVIAGRTQRG</sequence>
<comment type="caution">
    <text evidence="2">The sequence shown here is derived from an EMBL/GenBank/DDBJ whole genome shotgun (WGS) entry which is preliminary data.</text>
</comment>
<evidence type="ECO:0008006" key="4">
    <source>
        <dbReference type="Google" id="ProtNLM"/>
    </source>
</evidence>
<evidence type="ECO:0000313" key="3">
    <source>
        <dbReference type="Proteomes" id="UP000617531"/>
    </source>
</evidence>
<keyword evidence="1" id="KW-1133">Transmembrane helix</keyword>
<organism evidence="2 3">
    <name type="scientific">Pseudolysinimonas yzui</name>
    <dbReference type="NCBI Taxonomy" id="2708254"/>
    <lineage>
        <taxon>Bacteria</taxon>
        <taxon>Bacillati</taxon>
        <taxon>Actinomycetota</taxon>
        <taxon>Actinomycetes</taxon>
        <taxon>Micrococcales</taxon>
        <taxon>Microbacteriaceae</taxon>
        <taxon>Pseudolysinimonas</taxon>
    </lineage>
</organism>
<name>A0A8J3M1G0_9MICO</name>
<dbReference type="Proteomes" id="UP000617531">
    <property type="component" value="Unassembled WGS sequence"/>
</dbReference>
<feature type="transmembrane region" description="Helical" evidence="1">
    <location>
        <begin position="126"/>
        <end position="143"/>
    </location>
</feature>
<gene>
    <name evidence="2" type="ORF">GCM10011600_22640</name>
</gene>
<evidence type="ECO:0000313" key="2">
    <source>
        <dbReference type="EMBL" id="GHF21062.1"/>
    </source>
</evidence>